<feature type="region of interest" description="Disordered" evidence="1">
    <location>
        <begin position="55"/>
        <end position="78"/>
    </location>
</feature>
<dbReference type="EMBL" id="CP008884">
    <property type="protein sequence ID" value="AIF48797.1"/>
    <property type="molecule type" value="Genomic_DNA"/>
</dbReference>
<dbReference type="HOGENOM" id="CLU_2616341_0_0_6"/>
<dbReference type="AlphaFoldDB" id="A0A075K530"/>
<sequence>MVQGIQLIDPDKQGIKYLVHRLQHRFGVPDRHCVDVDAWRAMTTEQLIDRHVTPEEVETQAQKYDCNKDTPLGHPRMG</sequence>
<evidence type="ECO:0000313" key="2">
    <source>
        <dbReference type="EMBL" id="AIF48797.1"/>
    </source>
</evidence>
<gene>
    <name evidence="2" type="ORF">HY57_16880</name>
</gene>
<accession>A0A075K530</accession>
<protein>
    <submittedName>
        <fullName evidence="2">Uncharacterized protein</fullName>
    </submittedName>
</protein>
<dbReference type="PATRIC" id="fig|1217721.7.peg.3466"/>
<organism evidence="2 3">
    <name type="scientific">Dyella japonica A8</name>
    <dbReference type="NCBI Taxonomy" id="1217721"/>
    <lineage>
        <taxon>Bacteria</taxon>
        <taxon>Pseudomonadati</taxon>
        <taxon>Pseudomonadota</taxon>
        <taxon>Gammaproteobacteria</taxon>
        <taxon>Lysobacterales</taxon>
        <taxon>Rhodanobacteraceae</taxon>
        <taxon>Dyella</taxon>
    </lineage>
</organism>
<proteinExistence type="predicted"/>
<keyword evidence="3" id="KW-1185">Reference proteome</keyword>
<evidence type="ECO:0000313" key="3">
    <source>
        <dbReference type="Proteomes" id="UP000027987"/>
    </source>
</evidence>
<dbReference type="KEGG" id="dja:HY57_16880"/>
<dbReference type="Proteomes" id="UP000027987">
    <property type="component" value="Chromosome"/>
</dbReference>
<evidence type="ECO:0000256" key="1">
    <source>
        <dbReference type="SAM" id="MobiDB-lite"/>
    </source>
</evidence>
<name>A0A075K530_9GAMM</name>
<reference evidence="2 3" key="1">
    <citation type="submission" date="2014-07" db="EMBL/GenBank/DDBJ databases">
        <title>Complete Genome Sequence of Dyella japonica Strain A8 Isolated from Malaysian Tropical Soil.</title>
        <authorList>
            <person name="Hui R.K.H."/>
            <person name="Chen J.-W."/>
            <person name="Chan K.-G."/>
            <person name="Leung F.C.C."/>
        </authorList>
    </citation>
    <scope>NUCLEOTIDE SEQUENCE [LARGE SCALE GENOMIC DNA]</scope>
    <source>
        <strain evidence="2 3">A8</strain>
    </source>
</reference>